<dbReference type="InterPro" id="IPR030678">
    <property type="entry name" value="Peptide/Ni-bd"/>
</dbReference>
<dbReference type="InterPro" id="IPR039424">
    <property type="entry name" value="SBP_5"/>
</dbReference>
<evidence type="ECO:0000259" key="3">
    <source>
        <dbReference type="Pfam" id="PF00496"/>
    </source>
</evidence>
<dbReference type="EMBL" id="CP044399">
    <property type="protein sequence ID" value="QFI36494.1"/>
    <property type="molecule type" value="Genomic_DNA"/>
</dbReference>
<dbReference type="PIRSF" id="PIRSF002741">
    <property type="entry name" value="MppA"/>
    <property type="match status" value="1"/>
</dbReference>
<proteinExistence type="predicted"/>
<dbReference type="Gene3D" id="3.10.105.10">
    <property type="entry name" value="Dipeptide-binding Protein, Domain 3"/>
    <property type="match status" value="1"/>
</dbReference>
<dbReference type="SUPFAM" id="SSF53850">
    <property type="entry name" value="Periplasmic binding protein-like II"/>
    <property type="match status" value="1"/>
</dbReference>
<gene>
    <name evidence="4" type="ORF">FR932_00970</name>
</gene>
<name>A0A5J6WG84_MORMI</name>
<sequence length="630" mass="71544">MRKLLRTILLSFSALLSLSLLLFTQPVFATLNESEPRRHAISMHGDPVYGLDFTHFNYVNLNAPRTGSLRRAAMGSFDNFNAYIVKGVAADGTSYLFDTLMQQSSDEAFTLYALVAEFIEVPDDRSWVRFHLNPKARFSDGSALTAADVKFTFDVLMEKGVPQLRAQYKEVTKVEVESESVIKFSFKDNKNKELALILAQLPVFSEKDWQGKDFAKATLHVPLGSGPYTIKSFDAGRSIDYQRNDNYWAKDLPVNRGRYNFRHVIFDYYKDGSIAFEAFKAGEVDFRSENISKQWATGYQGKQFTSGNIIKEEIQHQNPQGMQAFWFNLRKDKFKDPNVRKALGLMFDFEWTNKTLFYGAYKRSESFFSNSELAARGIPEGDELALLTPFKAQLPPALFTQAYTLDKTKGDGRVRKQQRQAISLLKQAGWTLKSGKMVDAKGKQLSLEFLVYSPSFERVIQPFRKNLQRIGVASEIRIVDVSQYINRLNSFDFDIYTLIQAQSLSPGNEQLSMWGSEFANVPGTLNRIGLEDPVVDELVTAVINATDRKNLVAATRALDRVLLWKNVVIPQWHISSYRVAYWQQIQRPEKLPQYSLAIDSWWQKADTVSGQAAIGGSSTMNGLSISRQDN</sequence>
<dbReference type="Proteomes" id="UP000327424">
    <property type="component" value="Chromosome"/>
</dbReference>
<evidence type="ECO:0000256" key="2">
    <source>
        <dbReference type="SAM" id="SignalP"/>
    </source>
</evidence>
<dbReference type="AlphaFoldDB" id="A0A5J6WG84"/>
<dbReference type="KEGG" id="mmaa:FR932_00970"/>
<dbReference type="Gene3D" id="3.40.190.10">
    <property type="entry name" value="Periplasmic binding protein-like II"/>
    <property type="match status" value="1"/>
</dbReference>
<evidence type="ECO:0000313" key="5">
    <source>
        <dbReference type="Proteomes" id="UP000327424"/>
    </source>
</evidence>
<dbReference type="InterPro" id="IPR000914">
    <property type="entry name" value="SBP_5_dom"/>
</dbReference>
<feature type="chain" id="PRO_5023899540" evidence="2">
    <location>
        <begin position="30"/>
        <end position="630"/>
    </location>
</feature>
<dbReference type="GO" id="GO:0030288">
    <property type="term" value="C:outer membrane-bounded periplasmic space"/>
    <property type="evidence" value="ECO:0007669"/>
    <property type="project" value="TreeGrafter"/>
</dbReference>
<dbReference type="RefSeq" id="WP_019440798.1">
    <property type="nucleotide sequence ID" value="NZ_ALOE01000011.1"/>
</dbReference>
<organism evidence="4 5">
    <name type="scientific">Moritella marina ATCC 15381</name>
    <dbReference type="NCBI Taxonomy" id="1202962"/>
    <lineage>
        <taxon>Bacteria</taxon>
        <taxon>Pseudomonadati</taxon>
        <taxon>Pseudomonadota</taxon>
        <taxon>Gammaproteobacteria</taxon>
        <taxon>Alteromonadales</taxon>
        <taxon>Moritellaceae</taxon>
        <taxon>Moritella</taxon>
    </lineage>
</organism>
<evidence type="ECO:0000313" key="4">
    <source>
        <dbReference type="EMBL" id="QFI36494.1"/>
    </source>
</evidence>
<dbReference type="CDD" id="cd08497">
    <property type="entry name" value="MbnE-like"/>
    <property type="match status" value="1"/>
</dbReference>
<dbReference type="PANTHER" id="PTHR30290">
    <property type="entry name" value="PERIPLASMIC BINDING COMPONENT OF ABC TRANSPORTER"/>
    <property type="match status" value="1"/>
</dbReference>
<feature type="domain" description="Solute-binding protein family 5" evidence="3">
    <location>
        <begin position="113"/>
        <end position="517"/>
    </location>
</feature>
<dbReference type="Pfam" id="PF00496">
    <property type="entry name" value="SBP_bac_5"/>
    <property type="match status" value="1"/>
</dbReference>
<dbReference type="GO" id="GO:1904680">
    <property type="term" value="F:peptide transmembrane transporter activity"/>
    <property type="evidence" value="ECO:0007669"/>
    <property type="project" value="TreeGrafter"/>
</dbReference>
<dbReference type="GO" id="GO:0042884">
    <property type="term" value="P:microcin transport"/>
    <property type="evidence" value="ECO:0007669"/>
    <property type="project" value="TreeGrafter"/>
</dbReference>
<evidence type="ECO:0000256" key="1">
    <source>
        <dbReference type="ARBA" id="ARBA00022729"/>
    </source>
</evidence>
<dbReference type="PANTHER" id="PTHR30290:SF64">
    <property type="entry name" value="ABC TRANSPORTER PERIPLASMIC BINDING PROTEIN"/>
    <property type="match status" value="1"/>
</dbReference>
<dbReference type="OrthoDB" id="9803988at2"/>
<keyword evidence="1 2" id="KW-0732">Signal</keyword>
<accession>A0A5J6WG84</accession>
<reference evidence="4 5" key="1">
    <citation type="submission" date="2019-09" db="EMBL/GenBank/DDBJ databases">
        <title>Hybrid Assembly of the complete Genome of the Deep-Sea Bacterium Moritella marina from long Nanopore and Illumina reads.</title>
        <authorList>
            <person name="Magin S."/>
            <person name="Georgoulis A."/>
            <person name="Papadimitriou K."/>
            <person name="Iliakis G."/>
            <person name="Vorgias C.E."/>
        </authorList>
    </citation>
    <scope>NUCLEOTIDE SEQUENCE [LARGE SCALE GENOMIC DNA]</scope>
    <source>
        <strain evidence="4 5">MP-1</strain>
    </source>
</reference>
<feature type="signal peptide" evidence="2">
    <location>
        <begin position="1"/>
        <end position="29"/>
    </location>
</feature>
<protein>
    <submittedName>
        <fullName evidence="4">ABC transporter substrate-binding protein</fullName>
    </submittedName>
</protein>
<dbReference type="GO" id="GO:0043190">
    <property type="term" value="C:ATP-binding cassette (ABC) transporter complex"/>
    <property type="evidence" value="ECO:0007669"/>
    <property type="project" value="InterPro"/>
</dbReference>
<dbReference type="GO" id="GO:0015833">
    <property type="term" value="P:peptide transport"/>
    <property type="evidence" value="ECO:0007669"/>
    <property type="project" value="TreeGrafter"/>
</dbReference>
<keyword evidence="5" id="KW-1185">Reference proteome</keyword>